<dbReference type="InterPro" id="IPR036291">
    <property type="entry name" value="NAD(P)-bd_dom_sf"/>
</dbReference>
<dbReference type="OrthoDB" id="9787219at2"/>
<evidence type="ECO:0000256" key="1">
    <source>
        <dbReference type="ARBA" id="ARBA00023002"/>
    </source>
</evidence>
<dbReference type="InterPro" id="IPR006140">
    <property type="entry name" value="D-isomer_DH_NAD-bd"/>
</dbReference>
<evidence type="ECO:0000313" key="5">
    <source>
        <dbReference type="Proteomes" id="UP000283003"/>
    </source>
</evidence>
<keyword evidence="5" id="KW-1185">Reference proteome</keyword>
<dbReference type="EMBL" id="RXOL01000001">
    <property type="protein sequence ID" value="RVQ69144.1"/>
    <property type="molecule type" value="Genomic_DNA"/>
</dbReference>
<evidence type="ECO:0000256" key="2">
    <source>
        <dbReference type="ARBA" id="ARBA00023027"/>
    </source>
</evidence>
<comment type="caution">
    <text evidence="4">The sequence shown here is derived from an EMBL/GenBank/DDBJ whole genome shotgun (WGS) entry which is preliminary data.</text>
</comment>
<accession>A0A437H0H0</accession>
<proteinExistence type="predicted"/>
<keyword evidence="4" id="KW-0670">Pyruvate</keyword>
<dbReference type="CDD" id="cd12164">
    <property type="entry name" value="GDH_like_2"/>
    <property type="match status" value="1"/>
</dbReference>
<feature type="domain" description="D-isomer specific 2-hydroxyacid dehydrogenase NAD-binding" evidence="3">
    <location>
        <begin position="102"/>
        <end position="274"/>
    </location>
</feature>
<dbReference type="PANTHER" id="PTHR43333:SF1">
    <property type="entry name" value="D-ISOMER SPECIFIC 2-HYDROXYACID DEHYDROGENASE NAD-BINDING DOMAIN-CONTAINING PROTEIN"/>
    <property type="match status" value="1"/>
</dbReference>
<dbReference type="PANTHER" id="PTHR43333">
    <property type="entry name" value="2-HACID_DH_C DOMAIN-CONTAINING PROTEIN"/>
    <property type="match status" value="1"/>
</dbReference>
<dbReference type="Proteomes" id="UP000283003">
    <property type="component" value="Unassembled WGS sequence"/>
</dbReference>
<gene>
    <name evidence="4" type="ORF">EKN06_02770</name>
</gene>
<keyword evidence="1" id="KW-0560">Oxidoreductase</keyword>
<dbReference type="RefSeq" id="WP_127611334.1">
    <property type="nucleotide sequence ID" value="NZ_RXOL01000001.1"/>
</dbReference>
<evidence type="ECO:0000259" key="3">
    <source>
        <dbReference type="Pfam" id="PF02826"/>
    </source>
</evidence>
<dbReference type="SUPFAM" id="SSF52283">
    <property type="entry name" value="Formate/glycerate dehydrogenase catalytic domain-like"/>
    <property type="match status" value="1"/>
</dbReference>
<name>A0A437H0H0_9SPHN</name>
<dbReference type="GO" id="GO:0051287">
    <property type="term" value="F:NAD binding"/>
    <property type="evidence" value="ECO:0007669"/>
    <property type="project" value="InterPro"/>
</dbReference>
<dbReference type="Gene3D" id="3.40.50.720">
    <property type="entry name" value="NAD(P)-binding Rossmann-like Domain"/>
    <property type="match status" value="2"/>
</dbReference>
<organism evidence="4 5">
    <name type="scientific">Croceicoccus ponticola</name>
    <dbReference type="NCBI Taxonomy" id="2217664"/>
    <lineage>
        <taxon>Bacteria</taxon>
        <taxon>Pseudomonadati</taxon>
        <taxon>Pseudomonadota</taxon>
        <taxon>Alphaproteobacteria</taxon>
        <taxon>Sphingomonadales</taxon>
        <taxon>Erythrobacteraceae</taxon>
        <taxon>Croceicoccus</taxon>
    </lineage>
</organism>
<dbReference type="AlphaFoldDB" id="A0A437H0H0"/>
<dbReference type="Pfam" id="PF02826">
    <property type="entry name" value="2-Hacid_dh_C"/>
    <property type="match status" value="1"/>
</dbReference>
<sequence>MTAILHTGDAERGTLWQAIVARELPDIDFRCWPDVGDPEDIRYLIAWTLDRDLVEKLPNLEILFSIGAGVDQLDLSILPPHVRVVRMIESGITNTMAEYVAMAALTLHRDLPTYIARQRQGVWEPEDVLLCSERTVGVMGLGELGRASIAKLAPLGFRLLGWSRSRTDISGAACFAGPYEFDAFLAQCDILVCLLPLTDDTRGILCRDFFERMPRGSSLINVARGGHLVQEDLIEALDSGQLRYAMLDVAIPEPLPAGHAFYDHPGIFLTPHVAGVTRKETAVFSLIANLQREAEGTSLVGEIDRARGY</sequence>
<reference evidence="4 5" key="1">
    <citation type="submission" date="2018-12" db="EMBL/GenBank/DDBJ databases">
        <title>Croceicoccus ponticola sp. nov., a lipolytic bacterium isolated from seawater.</title>
        <authorList>
            <person name="Yoon J.-H."/>
        </authorList>
    </citation>
    <scope>NUCLEOTIDE SEQUENCE [LARGE SCALE GENOMIC DNA]</scope>
    <source>
        <strain evidence="4 5">GM-16</strain>
    </source>
</reference>
<protein>
    <submittedName>
        <fullName evidence="4">Glyoxylate/hydroxypyruvate reductase A</fullName>
    </submittedName>
</protein>
<dbReference type="GO" id="GO:0016616">
    <property type="term" value="F:oxidoreductase activity, acting on the CH-OH group of donors, NAD or NADP as acceptor"/>
    <property type="evidence" value="ECO:0007669"/>
    <property type="project" value="InterPro"/>
</dbReference>
<evidence type="ECO:0000313" key="4">
    <source>
        <dbReference type="EMBL" id="RVQ69144.1"/>
    </source>
</evidence>
<dbReference type="SUPFAM" id="SSF51735">
    <property type="entry name" value="NAD(P)-binding Rossmann-fold domains"/>
    <property type="match status" value="1"/>
</dbReference>
<keyword evidence="2" id="KW-0520">NAD</keyword>